<reference evidence="5" key="2">
    <citation type="submission" date="2025-09" db="UniProtKB">
        <authorList>
            <consortium name="Ensembl"/>
        </authorList>
    </citation>
    <scope>IDENTIFICATION</scope>
</reference>
<dbReference type="SMART" id="SM01191">
    <property type="entry name" value="ENT"/>
    <property type="match status" value="1"/>
</dbReference>
<feature type="region of interest" description="Disordered" evidence="3">
    <location>
        <begin position="1015"/>
        <end position="1062"/>
    </location>
</feature>
<evidence type="ECO:0000256" key="2">
    <source>
        <dbReference type="ARBA" id="ARBA00023242"/>
    </source>
</evidence>
<dbReference type="PANTHER" id="PTHR16500:SF3">
    <property type="entry name" value="BRCA2-INTERACTING TRANSCRIPTIONAL REPRESSOR EMSY"/>
    <property type="match status" value="1"/>
</dbReference>
<dbReference type="GO" id="GO:0006355">
    <property type="term" value="P:regulation of DNA-templated transcription"/>
    <property type="evidence" value="ECO:0007669"/>
    <property type="project" value="InterPro"/>
</dbReference>
<dbReference type="PROSITE" id="PS51138">
    <property type="entry name" value="ENT"/>
    <property type="match status" value="1"/>
</dbReference>
<sequence length="1111" mass="114782">MLRRVRVTRSCGGLRAYIESAAERLAGWRHHAGRVAGPRRPESGRMWENVTEAWSSKQLFTTISPSKTLNISTPINPPQTHLLHIPLHRSPPVSLPHCFVLPSPAPLVCCLPCCVLCVSSRTSLDNVYKKIATKNAHFGAEMEAYAAAVSALRAQGDLSKDKKDLLGELAKIFSISTDRHRAEVRRAVNDERLSTISHHTSGPNNATEWAIEGRRLVPLLPRLLPQTIYSGLADSAACSAAAFNARLPPPGDGGNKEVVVCYSYSGTCSTPSVAIPPTAGPAQSRSPRPASPASSVVLLPSGSTVYVKSVSCPEDEDKPRKCCRTSSPTLPPSALTLPPIASAITSMTAVTPGPLALQSTSGSLIGTSGSSTQLSSMKITFSKSSTTATASTAQKVIIVSTSAGPPYLPSILSKPHSLSSSSTISKSFPITTSVTTASSAPTVILTSSAGSSFSSPSPLLVSSSQGQAVSFGSTASTTVSTISATAGDLQAVSIAGKVTPVRPVAGRLSAASPVSLIRQGLSPGSIQTSQAAATGAQSIGCGIQTPLKSTFQIKQESGVKIITQHLPPGKILPKSGLTLPGSGGPSPPIVVMSNTGALVSSHLAPSHSVGAARMASAGGTTYLKTTSGSIITVVPKSLASLGGRMLPSSIVSGSASKLGTVPVSMASKSNVIVVQKAPGKSSTLHSFASKGVMTTLLGGTGSDKPSSLTGTKPTVITATCPGIPGSITKMIVTQKGASSSHSPPITKVVSSKLGYSSPQVLIKPKPQVLPQAGAYPLPSSPIELASRSDCAKLKALEKGCDGGQGITLSKDKSSLILQAPPKDSDITAEEWACELVRTVGSGMDPVSSTSYTVHKFKPEGINVKAQIRPSETGDVTVQLPPSKLKAETIAVATSSVVALSSHPLPAKIMRIQHLDAQTCEVLPQSVSASQRPPSDHDYPGASEGKIGCGKGRGYSVQAFLKAGGVRMQSGVMDEDAEGILDPQTGIFHRFSKRGEASVQSSLLRTQDKHMLKTARSLSSSLSASTQHHMGSMALQHPSHSSSVIHSGQQRPCTPGKEPVHKDGTMQASAASVVVEPSGLLHVVAFTSQRLEAEEARPAPLGGQGAAQLRCW</sequence>
<feature type="region of interest" description="Disordered" evidence="3">
    <location>
        <begin position="925"/>
        <end position="945"/>
    </location>
</feature>
<keyword evidence="2" id="KW-0539">Nucleus</keyword>
<evidence type="ECO:0000313" key="6">
    <source>
        <dbReference type="Proteomes" id="UP000694388"/>
    </source>
</evidence>
<dbReference type="AlphaFoldDB" id="A0A8C4R032"/>
<dbReference type="InterPro" id="IPR036142">
    <property type="entry name" value="ENT_dom-like_sf"/>
</dbReference>
<name>A0A8C4R032_EPTBU</name>
<dbReference type="GO" id="GO:0005654">
    <property type="term" value="C:nucleoplasm"/>
    <property type="evidence" value="ECO:0007669"/>
    <property type="project" value="TreeGrafter"/>
</dbReference>
<dbReference type="Pfam" id="PF03735">
    <property type="entry name" value="ENT"/>
    <property type="match status" value="1"/>
</dbReference>
<accession>A0A8C4R032</accession>
<dbReference type="GeneTree" id="ENSGT00390000009554"/>
<dbReference type="InterPro" id="IPR005491">
    <property type="entry name" value="ENT_dom"/>
</dbReference>
<evidence type="ECO:0000256" key="3">
    <source>
        <dbReference type="SAM" id="MobiDB-lite"/>
    </source>
</evidence>
<dbReference type="SUPFAM" id="SSF158639">
    <property type="entry name" value="ENT-like"/>
    <property type="match status" value="1"/>
</dbReference>
<evidence type="ECO:0000256" key="1">
    <source>
        <dbReference type="ARBA" id="ARBA00004123"/>
    </source>
</evidence>
<evidence type="ECO:0000259" key="4">
    <source>
        <dbReference type="PROSITE" id="PS51138"/>
    </source>
</evidence>
<dbReference type="Proteomes" id="UP000694388">
    <property type="component" value="Unplaced"/>
</dbReference>
<proteinExistence type="predicted"/>
<dbReference type="InterPro" id="IPR033482">
    <property type="entry name" value="EMSY"/>
</dbReference>
<dbReference type="Gene3D" id="1.10.1240.40">
    <property type="entry name" value="ENT domain"/>
    <property type="match status" value="1"/>
</dbReference>
<evidence type="ECO:0000313" key="5">
    <source>
        <dbReference type="Ensembl" id="ENSEBUP00000022139.1"/>
    </source>
</evidence>
<organism evidence="5 6">
    <name type="scientific">Eptatretus burgeri</name>
    <name type="common">Inshore hagfish</name>
    <dbReference type="NCBI Taxonomy" id="7764"/>
    <lineage>
        <taxon>Eukaryota</taxon>
        <taxon>Metazoa</taxon>
        <taxon>Chordata</taxon>
        <taxon>Craniata</taxon>
        <taxon>Vertebrata</taxon>
        <taxon>Cyclostomata</taxon>
        <taxon>Myxini</taxon>
        <taxon>Myxiniformes</taxon>
        <taxon>Myxinidae</taxon>
        <taxon>Eptatretinae</taxon>
        <taxon>Eptatretus</taxon>
    </lineage>
</organism>
<reference evidence="5" key="1">
    <citation type="submission" date="2025-08" db="UniProtKB">
        <authorList>
            <consortium name="Ensembl"/>
        </authorList>
    </citation>
    <scope>IDENTIFICATION</scope>
</reference>
<dbReference type="PANTHER" id="PTHR16500">
    <property type="entry name" value="BRCA2-INTERACTING TRANSCRIPTIONAL REPRESSOR EMSY"/>
    <property type="match status" value="1"/>
</dbReference>
<comment type="subcellular location">
    <subcellularLocation>
        <location evidence="1">Nucleus</location>
    </subcellularLocation>
</comment>
<protein>
    <submittedName>
        <fullName evidence="5">EMSY transcriptional repressor, BRCA2 interacting</fullName>
    </submittedName>
</protein>
<dbReference type="Ensembl" id="ENSEBUT00000022715.1">
    <property type="protein sequence ID" value="ENSEBUP00000022139.1"/>
    <property type="gene ID" value="ENSEBUG00000013630.1"/>
</dbReference>
<feature type="domain" description="ENT" evidence="4">
    <location>
        <begin position="133"/>
        <end position="217"/>
    </location>
</feature>
<keyword evidence="6" id="KW-1185">Reference proteome</keyword>
<feature type="compositionally biased region" description="Polar residues" evidence="3">
    <location>
        <begin position="1037"/>
        <end position="1051"/>
    </location>
</feature>